<reference evidence="1 2" key="1">
    <citation type="submission" date="2024-06" db="EMBL/GenBank/DDBJ databases">
        <title>A chromosome-level genome assembly of beet webworm, Loxostege sticticalis.</title>
        <authorList>
            <person name="Zhang Y."/>
        </authorList>
    </citation>
    <scope>NUCLEOTIDE SEQUENCE [LARGE SCALE GENOMIC DNA]</scope>
    <source>
        <strain evidence="1">AQ026</strain>
        <tissue evidence="1">Whole body</tissue>
    </source>
</reference>
<gene>
    <name evidence="1" type="ORF">ABMA27_010176</name>
</gene>
<dbReference type="Gene3D" id="3.30.420.10">
    <property type="entry name" value="Ribonuclease H-like superfamily/Ribonuclease H"/>
    <property type="match status" value="1"/>
</dbReference>
<evidence type="ECO:0000313" key="2">
    <source>
        <dbReference type="Proteomes" id="UP001549920"/>
    </source>
</evidence>
<evidence type="ECO:0008006" key="3">
    <source>
        <dbReference type="Google" id="ProtNLM"/>
    </source>
</evidence>
<protein>
    <recommendedName>
        <fullName evidence="3">Tc1-like transposase DDE domain-containing protein</fullName>
    </recommendedName>
</protein>
<evidence type="ECO:0000313" key="1">
    <source>
        <dbReference type="EMBL" id="KAL0859836.1"/>
    </source>
</evidence>
<organism evidence="1 2">
    <name type="scientific">Loxostege sticticalis</name>
    <name type="common">Beet webworm moth</name>
    <dbReference type="NCBI Taxonomy" id="481309"/>
    <lineage>
        <taxon>Eukaryota</taxon>
        <taxon>Metazoa</taxon>
        <taxon>Ecdysozoa</taxon>
        <taxon>Arthropoda</taxon>
        <taxon>Hexapoda</taxon>
        <taxon>Insecta</taxon>
        <taxon>Pterygota</taxon>
        <taxon>Neoptera</taxon>
        <taxon>Endopterygota</taxon>
        <taxon>Lepidoptera</taxon>
        <taxon>Glossata</taxon>
        <taxon>Ditrysia</taxon>
        <taxon>Pyraloidea</taxon>
        <taxon>Crambidae</taxon>
        <taxon>Pyraustinae</taxon>
        <taxon>Loxostege</taxon>
    </lineage>
</organism>
<accession>A0ABR3H4W1</accession>
<name>A0ABR3H4W1_LOXSC</name>
<keyword evidence="2" id="KW-1185">Reference proteome</keyword>
<dbReference type="PANTHER" id="PTHR33939">
    <property type="entry name" value="PROTEIN CBG22215"/>
    <property type="match status" value="1"/>
</dbReference>
<proteinExistence type="predicted"/>
<dbReference type="Proteomes" id="UP001549920">
    <property type="component" value="Unassembled WGS sequence"/>
</dbReference>
<dbReference type="EMBL" id="JBEUOH010000026">
    <property type="protein sequence ID" value="KAL0859836.1"/>
    <property type="molecule type" value="Genomic_DNA"/>
</dbReference>
<dbReference type="InterPro" id="IPR036397">
    <property type="entry name" value="RNaseH_sf"/>
</dbReference>
<sequence>MTKKLKSDLRKVIFTMINKFKEKQVERDVIFKQKQEYLREISQCIDVSVGTLKRIKKEGQINEGVWNTPGKKRPHKPTVSALDNFDIDAIKNKINEFYIVKKQIPTLRSLLSELRESINFTGCRETLRRILLSNGFEFKKNKDERSILIERYDIAAWRHRFLRTIDAKRREGKEIVYLDETYVHQNYKSKKSWQGPSTSGAVTNISSGKRYIIVHAGSQKGFVPNALLVFSTKSKNADYHHDMNSQNFNKWISEKLIPNLSVPSVIVMDNASYHCVQINKGPTTNTRKSEIQAWLSSNGAMARLIEDSFNSVTPEDWKKNTDHIIHVEEQYKKRDGITADMEQFIIGSFSKKWHRLN</sequence>
<comment type="caution">
    <text evidence="1">The sequence shown here is derived from an EMBL/GenBank/DDBJ whole genome shotgun (WGS) entry which is preliminary data.</text>
</comment>
<dbReference type="PANTHER" id="PTHR33939:SF1">
    <property type="entry name" value="DUF4371 DOMAIN-CONTAINING PROTEIN"/>
    <property type="match status" value="1"/>
</dbReference>